<proteinExistence type="predicted"/>
<protein>
    <submittedName>
        <fullName evidence="2">Protein phosphatase</fullName>
    </submittedName>
</protein>
<name>A0A917L995_9ACTN</name>
<evidence type="ECO:0000313" key="3">
    <source>
        <dbReference type="Proteomes" id="UP000625682"/>
    </source>
</evidence>
<dbReference type="EMBL" id="BMMU01000017">
    <property type="protein sequence ID" value="GGJ46448.1"/>
    <property type="molecule type" value="Genomic_DNA"/>
</dbReference>
<feature type="domain" description="Tyrosine specific protein phosphatases" evidence="1">
    <location>
        <begin position="74"/>
        <end position="141"/>
    </location>
</feature>
<gene>
    <name evidence="2" type="ORF">GCM10012282_49170</name>
</gene>
<dbReference type="InterPro" id="IPR029021">
    <property type="entry name" value="Prot-tyrosine_phosphatase-like"/>
</dbReference>
<dbReference type="PROSITE" id="PS50056">
    <property type="entry name" value="TYR_PHOSPHATASE_2"/>
    <property type="match status" value="1"/>
</dbReference>
<dbReference type="InterPro" id="IPR000387">
    <property type="entry name" value="Tyr_Pase_dom"/>
</dbReference>
<comment type="caution">
    <text evidence="2">The sequence shown here is derived from an EMBL/GenBank/DDBJ whole genome shotgun (WGS) entry which is preliminary data.</text>
</comment>
<evidence type="ECO:0000313" key="2">
    <source>
        <dbReference type="EMBL" id="GGJ46448.1"/>
    </source>
</evidence>
<dbReference type="AlphaFoldDB" id="A0A917L995"/>
<dbReference type="Pfam" id="PF00782">
    <property type="entry name" value="DSPc"/>
    <property type="match status" value="1"/>
</dbReference>
<organism evidence="2 3">
    <name type="scientific">Streptomyces lacrimifluminis</name>
    <dbReference type="NCBI Taxonomy" id="1500077"/>
    <lineage>
        <taxon>Bacteria</taxon>
        <taxon>Bacillati</taxon>
        <taxon>Actinomycetota</taxon>
        <taxon>Actinomycetes</taxon>
        <taxon>Kitasatosporales</taxon>
        <taxon>Streptomycetaceae</taxon>
        <taxon>Streptomyces</taxon>
    </lineage>
</organism>
<evidence type="ECO:0000259" key="1">
    <source>
        <dbReference type="PROSITE" id="PS50056"/>
    </source>
</evidence>
<dbReference type="InterPro" id="IPR000340">
    <property type="entry name" value="Dual-sp_phosphatase_cat-dom"/>
</dbReference>
<dbReference type="Proteomes" id="UP000625682">
    <property type="component" value="Unassembled WGS sequence"/>
</dbReference>
<sequence length="159" mass="17609">MPAPGEPWSEIVPGLWMGGHEFTRRPGELGFAVVHDEFDLVMTLLKLPGYGPDPGIEHLVWSIPDGPLDGTQLAGVIRLAEAVCTALEDGRKVLVRCYSGYNRSGLVVAHALVLDGHDTDEAIRLIRSRRSPWALHNERFVEYLRTGLSTARLLEELTE</sequence>
<reference evidence="2" key="1">
    <citation type="journal article" date="2014" name="Int. J. Syst. Evol. Microbiol.">
        <title>Complete genome sequence of Corynebacterium casei LMG S-19264T (=DSM 44701T), isolated from a smear-ripened cheese.</title>
        <authorList>
            <consortium name="US DOE Joint Genome Institute (JGI-PGF)"/>
            <person name="Walter F."/>
            <person name="Albersmeier A."/>
            <person name="Kalinowski J."/>
            <person name="Ruckert C."/>
        </authorList>
    </citation>
    <scope>NUCLEOTIDE SEQUENCE</scope>
    <source>
        <strain evidence="2">CGMCC 4.7272</strain>
    </source>
</reference>
<dbReference type="Gene3D" id="3.90.190.10">
    <property type="entry name" value="Protein tyrosine phosphatase superfamily"/>
    <property type="match status" value="1"/>
</dbReference>
<keyword evidence="3" id="KW-1185">Reference proteome</keyword>
<accession>A0A917L995</accession>
<reference evidence="2" key="2">
    <citation type="submission" date="2020-09" db="EMBL/GenBank/DDBJ databases">
        <authorList>
            <person name="Sun Q."/>
            <person name="Zhou Y."/>
        </authorList>
    </citation>
    <scope>NUCLEOTIDE SEQUENCE</scope>
    <source>
        <strain evidence="2">CGMCC 4.7272</strain>
    </source>
</reference>
<dbReference type="SUPFAM" id="SSF52799">
    <property type="entry name" value="(Phosphotyrosine protein) phosphatases II"/>
    <property type="match status" value="1"/>
</dbReference>